<dbReference type="AlphaFoldDB" id="A0A914RQ89"/>
<name>A0A914RQ89_PAREQ</name>
<evidence type="ECO:0000313" key="3">
    <source>
        <dbReference type="WBParaSite" id="PEQ_0000846601-mRNA-1"/>
    </source>
</evidence>
<feature type="region of interest" description="Disordered" evidence="1">
    <location>
        <begin position="84"/>
        <end position="113"/>
    </location>
</feature>
<dbReference type="WBParaSite" id="PEQ_0000846601-mRNA-1">
    <property type="protein sequence ID" value="PEQ_0000846601-mRNA-1"/>
    <property type="gene ID" value="PEQ_0000846601"/>
</dbReference>
<organism evidence="2 3">
    <name type="scientific">Parascaris equorum</name>
    <name type="common">Equine roundworm</name>
    <dbReference type="NCBI Taxonomy" id="6256"/>
    <lineage>
        <taxon>Eukaryota</taxon>
        <taxon>Metazoa</taxon>
        <taxon>Ecdysozoa</taxon>
        <taxon>Nematoda</taxon>
        <taxon>Chromadorea</taxon>
        <taxon>Rhabditida</taxon>
        <taxon>Spirurina</taxon>
        <taxon>Ascaridomorpha</taxon>
        <taxon>Ascaridoidea</taxon>
        <taxon>Ascarididae</taxon>
        <taxon>Parascaris</taxon>
    </lineage>
</organism>
<reference evidence="3" key="1">
    <citation type="submission" date="2022-11" db="UniProtKB">
        <authorList>
            <consortium name="WormBaseParasite"/>
        </authorList>
    </citation>
    <scope>IDENTIFICATION</scope>
</reference>
<protein>
    <submittedName>
        <fullName evidence="3">Uncharacterized protein</fullName>
    </submittedName>
</protein>
<dbReference type="Proteomes" id="UP000887564">
    <property type="component" value="Unplaced"/>
</dbReference>
<proteinExistence type="predicted"/>
<evidence type="ECO:0000313" key="2">
    <source>
        <dbReference type="Proteomes" id="UP000887564"/>
    </source>
</evidence>
<evidence type="ECO:0000256" key="1">
    <source>
        <dbReference type="SAM" id="MobiDB-lite"/>
    </source>
</evidence>
<keyword evidence="2" id="KW-1185">Reference proteome</keyword>
<accession>A0A914RQ89</accession>
<sequence>MNDTVAMSQAMFSFTALLEEQQRWTFAYASSFMFSLTSNCLRRMRSPLDDNPQIPGCIGDRSADSPGQRSNAFRFILSEVFRDGNDDVEMPSNEHNSQLQHHVSPMELDVESK</sequence>